<organism evidence="2 3">
    <name type="scientific">Hypholoma sublateritium (strain FD-334 SS-4)</name>
    <dbReference type="NCBI Taxonomy" id="945553"/>
    <lineage>
        <taxon>Eukaryota</taxon>
        <taxon>Fungi</taxon>
        <taxon>Dikarya</taxon>
        <taxon>Basidiomycota</taxon>
        <taxon>Agaricomycotina</taxon>
        <taxon>Agaricomycetes</taxon>
        <taxon>Agaricomycetidae</taxon>
        <taxon>Agaricales</taxon>
        <taxon>Agaricineae</taxon>
        <taxon>Strophariaceae</taxon>
        <taxon>Hypholoma</taxon>
    </lineage>
</organism>
<gene>
    <name evidence="2" type="ORF">HYPSUDRAFT_53116</name>
</gene>
<keyword evidence="3" id="KW-1185">Reference proteome</keyword>
<accession>A0A0D2PAK3</accession>
<sequence>MQPSSSSPSISRKRLTAVIIVSDSESDGDDDDEGDGSGDSDGEIEATYPKEIVKVNDCFDVTDDEGGNSCLRQTHDAATDTHLGAGDGDSDSEIEATYPKKIVKVNDCFDVTDDEDGNSCLRQTYDAATDTHFDTPVEAEAAPLSLIFEPLVTIVEAKFVYVHEHAAAAAIRASKVKRRNVFGSSFDARIPPVQLRSGREYSPFEMAPVACPPEVDVEGLLKSAFAHEAADQQEDDPGVLADVQSTHSNGANDPVAFEAQGHTAAPNDALNQRPMGGDMPFSVAMTQSNSTAIADQPEPPAAKTPAQEMQKQSRCNRQRKRKREAQIAEEGYVATPYVFKRHIKPARAVKTDLKVAGLPATSCGYAALNERLGPRSVLPAVAKELTACGYELIPNDGVACRPLVGYDGTVYAVIAGRPNDASYAADQNEVAEAMCAAGGRLVFRPNQLNHKRGDFPAINVGVSHARGTTQPVNLQVDDPKTIDGLLALPAVQRMVKFANGKRSFDARTCHC</sequence>
<feature type="region of interest" description="Disordered" evidence="1">
    <location>
        <begin position="1"/>
        <end position="49"/>
    </location>
</feature>
<dbReference type="OrthoDB" id="3028829at2759"/>
<reference evidence="3" key="1">
    <citation type="submission" date="2014-04" db="EMBL/GenBank/DDBJ databases">
        <title>Evolutionary Origins and Diversification of the Mycorrhizal Mutualists.</title>
        <authorList>
            <consortium name="DOE Joint Genome Institute"/>
            <consortium name="Mycorrhizal Genomics Consortium"/>
            <person name="Kohler A."/>
            <person name="Kuo A."/>
            <person name="Nagy L.G."/>
            <person name="Floudas D."/>
            <person name="Copeland A."/>
            <person name="Barry K.W."/>
            <person name="Cichocki N."/>
            <person name="Veneault-Fourrey C."/>
            <person name="LaButti K."/>
            <person name="Lindquist E.A."/>
            <person name="Lipzen A."/>
            <person name="Lundell T."/>
            <person name="Morin E."/>
            <person name="Murat C."/>
            <person name="Riley R."/>
            <person name="Ohm R."/>
            <person name="Sun H."/>
            <person name="Tunlid A."/>
            <person name="Henrissat B."/>
            <person name="Grigoriev I.V."/>
            <person name="Hibbett D.S."/>
            <person name="Martin F."/>
        </authorList>
    </citation>
    <scope>NUCLEOTIDE SEQUENCE [LARGE SCALE GENOMIC DNA]</scope>
    <source>
        <strain evidence="3">FD-334 SS-4</strain>
    </source>
</reference>
<evidence type="ECO:0000256" key="1">
    <source>
        <dbReference type="SAM" id="MobiDB-lite"/>
    </source>
</evidence>
<protein>
    <submittedName>
        <fullName evidence="2">Uncharacterized protein</fullName>
    </submittedName>
</protein>
<dbReference type="EMBL" id="KN817531">
    <property type="protein sequence ID" value="KJA25611.1"/>
    <property type="molecule type" value="Genomic_DNA"/>
</dbReference>
<evidence type="ECO:0000313" key="3">
    <source>
        <dbReference type="Proteomes" id="UP000054270"/>
    </source>
</evidence>
<dbReference type="AlphaFoldDB" id="A0A0D2PAK3"/>
<evidence type="ECO:0000313" key="2">
    <source>
        <dbReference type="EMBL" id="KJA25611.1"/>
    </source>
</evidence>
<feature type="region of interest" description="Disordered" evidence="1">
    <location>
        <begin position="293"/>
        <end position="325"/>
    </location>
</feature>
<feature type="compositionally biased region" description="Low complexity" evidence="1">
    <location>
        <begin position="1"/>
        <end position="10"/>
    </location>
</feature>
<proteinExistence type="predicted"/>
<dbReference type="Proteomes" id="UP000054270">
    <property type="component" value="Unassembled WGS sequence"/>
</dbReference>
<name>A0A0D2PAK3_HYPSF</name>
<feature type="compositionally biased region" description="Basic residues" evidence="1">
    <location>
        <begin position="314"/>
        <end position="323"/>
    </location>
</feature>
<feature type="compositionally biased region" description="Acidic residues" evidence="1">
    <location>
        <begin position="24"/>
        <end position="44"/>
    </location>
</feature>